<evidence type="ECO:0000256" key="1">
    <source>
        <dbReference type="SAM" id="Coils"/>
    </source>
</evidence>
<reference evidence="4 5" key="1">
    <citation type="submission" date="2019-04" db="EMBL/GenBank/DDBJ databases">
        <title>Microbes associate with the intestines of laboratory mice.</title>
        <authorList>
            <person name="Navarre W."/>
            <person name="Wong E."/>
            <person name="Huang K."/>
            <person name="Tropini C."/>
            <person name="Ng K."/>
            <person name="Yu B."/>
        </authorList>
    </citation>
    <scope>NUCLEOTIDE SEQUENCE [LARGE SCALE GENOMIC DNA]</scope>
    <source>
        <strain evidence="4 5">NM39_I3</strain>
    </source>
</reference>
<keyword evidence="3" id="KW-1133">Transmembrane helix</keyword>
<feature type="coiled-coil region" evidence="1">
    <location>
        <begin position="180"/>
        <end position="228"/>
    </location>
</feature>
<feature type="transmembrane region" description="Helical" evidence="3">
    <location>
        <begin position="228"/>
        <end position="247"/>
    </location>
</feature>
<organism evidence="4 5">
    <name type="scientific">Parabacteroides distasonis</name>
    <dbReference type="NCBI Taxonomy" id="823"/>
    <lineage>
        <taxon>Bacteria</taxon>
        <taxon>Pseudomonadati</taxon>
        <taxon>Bacteroidota</taxon>
        <taxon>Bacteroidia</taxon>
        <taxon>Bacteroidales</taxon>
        <taxon>Tannerellaceae</taxon>
        <taxon>Parabacteroides</taxon>
    </lineage>
</organism>
<dbReference type="EMBL" id="SRYM01000001">
    <property type="protein sequence ID" value="TGY63855.1"/>
    <property type="molecule type" value="Genomic_DNA"/>
</dbReference>
<keyword evidence="3" id="KW-0812">Transmembrane</keyword>
<feature type="compositionally biased region" description="Basic and acidic residues" evidence="2">
    <location>
        <begin position="275"/>
        <end position="294"/>
    </location>
</feature>
<accession>A0A4S2F4L2</accession>
<feature type="compositionally biased region" description="Low complexity" evidence="2">
    <location>
        <begin position="355"/>
        <end position="369"/>
    </location>
</feature>
<evidence type="ECO:0000313" key="4">
    <source>
        <dbReference type="EMBL" id="TGY63855.1"/>
    </source>
</evidence>
<sequence>MNTTTYIFGNLGTGYAQYPQDYTQNIFKNVNKKQSSPAQLVIHRSNNLMYYTYTRHLERNEYIGFCFLLNSVMISDLNGLFELFENTITHLSVSGEILKINNLGEIVAHAASLVSHKRILLQIISSLENDLNKLEPSLQKLPTQPYSISKEEEKRFAISSDTQEDILRASYTYGYTFITKEEDSQALTGYKRRIKRLNQEKKELQEDNDKLMANIIRLEKEKKQKNKVIFLSIVASICILGLFIFAGKINKTSHSLIETQETLSKVESDLSSEQSQHENTKNRLSKLRQDQADERSTFLTHMATKDREIEELQQELSDALANNAKLRASLNGAISDRDYYYNLLAAQNQRKHESSTSSTYKSNNNQSSSSHKRSGNRQTITGTVKFNNIDLRVDRDPLARPIITLHKGWKVDVFYLNHKDGYYRVKYGNAEGYLHEVTLDLSR</sequence>
<protein>
    <recommendedName>
        <fullName evidence="6">SH3 domain-containing protein</fullName>
    </recommendedName>
</protein>
<dbReference type="RefSeq" id="WP_135958564.1">
    <property type="nucleotide sequence ID" value="NZ_SRYM01000001.1"/>
</dbReference>
<evidence type="ECO:0008006" key="6">
    <source>
        <dbReference type="Google" id="ProtNLM"/>
    </source>
</evidence>
<name>A0A4S2F4L2_PARDI</name>
<proteinExistence type="predicted"/>
<keyword evidence="3" id="KW-0472">Membrane</keyword>
<gene>
    <name evidence="4" type="ORF">E5342_00430</name>
</gene>
<feature type="region of interest" description="Disordered" evidence="2">
    <location>
        <begin position="351"/>
        <end position="381"/>
    </location>
</feature>
<evidence type="ECO:0000313" key="5">
    <source>
        <dbReference type="Proteomes" id="UP000310032"/>
    </source>
</evidence>
<evidence type="ECO:0000256" key="3">
    <source>
        <dbReference type="SAM" id="Phobius"/>
    </source>
</evidence>
<feature type="region of interest" description="Disordered" evidence="2">
    <location>
        <begin position="267"/>
        <end position="294"/>
    </location>
</feature>
<evidence type="ECO:0000256" key="2">
    <source>
        <dbReference type="SAM" id="MobiDB-lite"/>
    </source>
</evidence>
<keyword evidence="1" id="KW-0175">Coiled coil</keyword>
<dbReference type="AlphaFoldDB" id="A0A4S2F4L2"/>
<dbReference type="Proteomes" id="UP000310032">
    <property type="component" value="Unassembled WGS sequence"/>
</dbReference>
<comment type="caution">
    <text evidence="4">The sequence shown here is derived from an EMBL/GenBank/DDBJ whole genome shotgun (WGS) entry which is preliminary data.</text>
</comment>